<evidence type="ECO:0000256" key="1">
    <source>
        <dbReference type="ARBA" id="ARBA00023235"/>
    </source>
</evidence>
<evidence type="ECO:0000313" key="2">
    <source>
        <dbReference type="EMBL" id="PSS13834.1"/>
    </source>
</evidence>
<organism evidence="2 3">
    <name type="scientific">Actinidia chinensis var. chinensis</name>
    <name type="common">Chinese soft-hair kiwi</name>
    <dbReference type="NCBI Taxonomy" id="1590841"/>
    <lineage>
        <taxon>Eukaryota</taxon>
        <taxon>Viridiplantae</taxon>
        <taxon>Streptophyta</taxon>
        <taxon>Embryophyta</taxon>
        <taxon>Tracheophyta</taxon>
        <taxon>Spermatophyta</taxon>
        <taxon>Magnoliopsida</taxon>
        <taxon>eudicotyledons</taxon>
        <taxon>Gunneridae</taxon>
        <taxon>Pentapetalae</taxon>
        <taxon>asterids</taxon>
        <taxon>Ericales</taxon>
        <taxon>Actinidiaceae</taxon>
        <taxon>Actinidia</taxon>
    </lineage>
</organism>
<comment type="caution">
    <text evidence="2">The sequence shown here is derived from an EMBL/GenBank/DDBJ whole genome shotgun (WGS) entry which is preliminary data.</text>
</comment>
<keyword evidence="3" id="KW-1185">Reference proteome</keyword>
<sequence length="341" mass="37543">MFDGGMTMSFYSINCPPIVSGIVNKNRTYYGPRFSQSMAIQISSVLLQSNEGGKLPESKKISSSSTPLARCRISNPLLSQANTVGIIGGVSVFSTLIFLEKLVWRSSRDGNECVPFVVCSDPGMSRELPFCSSYPPVNGNHSQFISNSGIVVENLRRKREFLEKSGAKCIVMPCHISHAWLVEVSDGCSVPFLDMGDCVARELKEAKMKPLEAGSDVRIGVLASDATLVAGFYQEKLQSQGFEVVLPDKATLEHTVVPAIEALNRKDMEGARNLLRIAIHVLLVRAVNCVVLASDEFHSLLPRHDPLHKKCIDPIDALVRFTIKWSQSTEKVHKQPLKKLS</sequence>
<dbReference type="SUPFAM" id="SSF53681">
    <property type="entry name" value="Aspartate/glutamate racemase"/>
    <property type="match status" value="2"/>
</dbReference>
<dbReference type="STRING" id="1590841.A0A2R6QRT5"/>
<name>A0A2R6QRT5_ACTCC</name>
<keyword evidence="1" id="KW-0413">Isomerase</keyword>
<dbReference type="Gramene" id="PSS13834">
    <property type="protein sequence ID" value="PSS13834"/>
    <property type="gene ID" value="CEY00_Acc14445"/>
</dbReference>
<dbReference type="AlphaFoldDB" id="A0A2R6QRT5"/>
<dbReference type="Proteomes" id="UP000241394">
    <property type="component" value="Chromosome LG13"/>
</dbReference>
<dbReference type="OrthoDB" id="187836at2759"/>
<dbReference type="InterPro" id="IPR001920">
    <property type="entry name" value="Asp/Glu_race"/>
</dbReference>
<dbReference type="GO" id="GO:0047661">
    <property type="term" value="F:amino-acid racemase activity"/>
    <property type="evidence" value="ECO:0007669"/>
    <property type="project" value="InterPro"/>
</dbReference>
<protein>
    <submittedName>
        <fullName evidence="2">Aspartate racemase</fullName>
    </submittedName>
</protein>
<dbReference type="InParanoid" id="A0A2R6QRT5"/>
<dbReference type="Gene3D" id="3.40.50.1860">
    <property type="match status" value="2"/>
</dbReference>
<dbReference type="Pfam" id="PF01177">
    <property type="entry name" value="Asp_Glu_race"/>
    <property type="match status" value="1"/>
</dbReference>
<dbReference type="OMA" id="NLRCKRN"/>
<dbReference type="InterPro" id="IPR015942">
    <property type="entry name" value="Asp/Glu/hydantoin_racemase"/>
</dbReference>
<reference evidence="3" key="2">
    <citation type="journal article" date="2018" name="BMC Genomics">
        <title>A manually annotated Actinidia chinensis var. chinensis (kiwifruit) genome highlights the challenges associated with draft genomes and gene prediction in plants.</title>
        <authorList>
            <person name="Pilkington S.M."/>
            <person name="Crowhurst R."/>
            <person name="Hilario E."/>
            <person name="Nardozza S."/>
            <person name="Fraser L."/>
            <person name="Peng Y."/>
            <person name="Gunaseelan K."/>
            <person name="Simpson R."/>
            <person name="Tahir J."/>
            <person name="Deroles S.C."/>
            <person name="Templeton K."/>
            <person name="Luo Z."/>
            <person name="Davy M."/>
            <person name="Cheng C."/>
            <person name="McNeilage M."/>
            <person name="Scaglione D."/>
            <person name="Liu Y."/>
            <person name="Zhang Q."/>
            <person name="Datson P."/>
            <person name="De Silva N."/>
            <person name="Gardiner S.E."/>
            <person name="Bassett H."/>
            <person name="Chagne D."/>
            <person name="McCallum J."/>
            <person name="Dzierzon H."/>
            <person name="Deng C."/>
            <person name="Wang Y.Y."/>
            <person name="Barron L."/>
            <person name="Manako K."/>
            <person name="Bowen J."/>
            <person name="Foster T.M."/>
            <person name="Erridge Z.A."/>
            <person name="Tiffin H."/>
            <person name="Waite C.N."/>
            <person name="Davies K.M."/>
            <person name="Grierson E.P."/>
            <person name="Laing W.A."/>
            <person name="Kirk R."/>
            <person name="Chen X."/>
            <person name="Wood M."/>
            <person name="Montefiori M."/>
            <person name="Brummell D.A."/>
            <person name="Schwinn K.E."/>
            <person name="Catanach A."/>
            <person name="Fullerton C."/>
            <person name="Li D."/>
            <person name="Meiyalaghan S."/>
            <person name="Nieuwenhuizen N."/>
            <person name="Read N."/>
            <person name="Prakash R."/>
            <person name="Hunter D."/>
            <person name="Zhang H."/>
            <person name="McKenzie M."/>
            <person name="Knabel M."/>
            <person name="Harris A."/>
            <person name="Allan A.C."/>
            <person name="Gleave A."/>
            <person name="Chen A."/>
            <person name="Janssen B.J."/>
            <person name="Plunkett B."/>
            <person name="Ampomah-Dwamena C."/>
            <person name="Voogd C."/>
            <person name="Leif D."/>
            <person name="Lafferty D."/>
            <person name="Souleyre E.J.F."/>
            <person name="Varkonyi-Gasic E."/>
            <person name="Gambi F."/>
            <person name="Hanley J."/>
            <person name="Yao J.L."/>
            <person name="Cheung J."/>
            <person name="David K.M."/>
            <person name="Warren B."/>
            <person name="Marsh K."/>
            <person name="Snowden K.C."/>
            <person name="Lin-Wang K."/>
            <person name="Brian L."/>
            <person name="Martinez-Sanchez M."/>
            <person name="Wang M."/>
            <person name="Ileperuma N."/>
            <person name="Macnee N."/>
            <person name="Campin R."/>
            <person name="McAtee P."/>
            <person name="Drummond R.S.M."/>
            <person name="Espley R.V."/>
            <person name="Ireland H.S."/>
            <person name="Wu R."/>
            <person name="Atkinson R.G."/>
            <person name="Karunairetnam S."/>
            <person name="Bulley S."/>
            <person name="Chunkath S."/>
            <person name="Hanley Z."/>
            <person name="Storey R."/>
            <person name="Thrimawithana A.H."/>
            <person name="Thomson S."/>
            <person name="David C."/>
            <person name="Testolin R."/>
            <person name="Huang H."/>
            <person name="Hellens R.P."/>
            <person name="Schaffer R.J."/>
        </authorList>
    </citation>
    <scope>NUCLEOTIDE SEQUENCE [LARGE SCALE GENOMIC DNA]</scope>
    <source>
        <strain evidence="3">cv. Red5</strain>
    </source>
</reference>
<dbReference type="EMBL" id="NKQK01000013">
    <property type="protein sequence ID" value="PSS13834.1"/>
    <property type="molecule type" value="Genomic_DNA"/>
</dbReference>
<accession>A0A2R6QRT5</accession>
<dbReference type="PANTHER" id="PTHR21198:SF9">
    <property type="entry name" value="ASPARTATE RACEMASE"/>
    <property type="match status" value="1"/>
</dbReference>
<dbReference type="PANTHER" id="PTHR21198">
    <property type="entry name" value="GLUTAMATE RACEMASE"/>
    <property type="match status" value="1"/>
</dbReference>
<gene>
    <name evidence="2" type="ORF">CEY00_Acc14445</name>
</gene>
<reference evidence="2 3" key="1">
    <citation type="submission" date="2017-07" db="EMBL/GenBank/DDBJ databases">
        <title>An improved, manually edited Actinidia chinensis var. chinensis (kiwifruit) genome highlights the challenges associated with draft genomes and gene prediction in plants.</title>
        <authorList>
            <person name="Pilkington S."/>
            <person name="Crowhurst R."/>
            <person name="Hilario E."/>
            <person name="Nardozza S."/>
            <person name="Fraser L."/>
            <person name="Peng Y."/>
            <person name="Gunaseelan K."/>
            <person name="Simpson R."/>
            <person name="Tahir J."/>
            <person name="Deroles S."/>
            <person name="Templeton K."/>
            <person name="Luo Z."/>
            <person name="Davy M."/>
            <person name="Cheng C."/>
            <person name="Mcneilage M."/>
            <person name="Scaglione D."/>
            <person name="Liu Y."/>
            <person name="Zhang Q."/>
            <person name="Datson P."/>
            <person name="De Silva N."/>
            <person name="Gardiner S."/>
            <person name="Bassett H."/>
            <person name="Chagne D."/>
            <person name="Mccallum J."/>
            <person name="Dzierzon H."/>
            <person name="Deng C."/>
            <person name="Wang Y.-Y."/>
            <person name="Barron N."/>
            <person name="Manako K."/>
            <person name="Bowen J."/>
            <person name="Foster T."/>
            <person name="Erridge Z."/>
            <person name="Tiffin H."/>
            <person name="Waite C."/>
            <person name="Davies K."/>
            <person name="Grierson E."/>
            <person name="Laing W."/>
            <person name="Kirk R."/>
            <person name="Chen X."/>
            <person name="Wood M."/>
            <person name="Montefiori M."/>
            <person name="Brummell D."/>
            <person name="Schwinn K."/>
            <person name="Catanach A."/>
            <person name="Fullerton C."/>
            <person name="Li D."/>
            <person name="Meiyalaghan S."/>
            <person name="Nieuwenhuizen N."/>
            <person name="Read N."/>
            <person name="Prakash R."/>
            <person name="Hunter D."/>
            <person name="Zhang H."/>
            <person name="Mckenzie M."/>
            <person name="Knabel M."/>
            <person name="Harris A."/>
            <person name="Allan A."/>
            <person name="Chen A."/>
            <person name="Janssen B."/>
            <person name="Plunkett B."/>
            <person name="Dwamena C."/>
            <person name="Voogd C."/>
            <person name="Leif D."/>
            <person name="Lafferty D."/>
            <person name="Souleyre E."/>
            <person name="Varkonyi-Gasic E."/>
            <person name="Gambi F."/>
            <person name="Hanley J."/>
            <person name="Yao J.-L."/>
            <person name="Cheung J."/>
            <person name="David K."/>
            <person name="Warren B."/>
            <person name="Marsh K."/>
            <person name="Snowden K."/>
            <person name="Lin-Wang K."/>
            <person name="Brian L."/>
            <person name="Martinez-Sanchez M."/>
            <person name="Wang M."/>
            <person name="Ileperuma N."/>
            <person name="Macnee N."/>
            <person name="Campin R."/>
            <person name="Mcatee P."/>
            <person name="Drummond R."/>
            <person name="Espley R."/>
            <person name="Ireland H."/>
            <person name="Wu R."/>
            <person name="Atkinson R."/>
            <person name="Karunairetnam S."/>
            <person name="Bulley S."/>
            <person name="Chunkath S."/>
            <person name="Hanley Z."/>
            <person name="Storey R."/>
            <person name="Thrimawithana A."/>
            <person name="Thomson S."/>
            <person name="David C."/>
            <person name="Testolin R."/>
        </authorList>
    </citation>
    <scope>NUCLEOTIDE SEQUENCE [LARGE SCALE GENOMIC DNA]</scope>
    <source>
        <strain evidence="3">cv. Red5</strain>
        <tissue evidence="2">Young leaf</tissue>
    </source>
</reference>
<proteinExistence type="predicted"/>
<evidence type="ECO:0000313" key="3">
    <source>
        <dbReference type="Proteomes" id="UP000241394"/>
    </source>
</evidence>